<evidence type="ECO:0000256" key="1">
    <source>
        <dbReference type="SAM" id="MobiDB-lite"/>
    </source>
</evidence>
<protein>
    <submittedName>
        <fullName evidence="2">Uncharacterized protein</fullName>
    </submittedName>
</protein>
<evidence type="ECO:0000313" key="2">
    <source>
        <dbReference type="Ensembl" id="ENSAZOP00000017475.1"/>
    </source>
</evidence>
<dbReference type="Ensembl" id="ENSAZOT00000018777.1">
    <property type="protein sequence ID" value="ENSAZOP00000017475.1"/>
    <property type="gene ID" value="ENSAZOG00000011365.1"/>
</dbReference>
<name>A0A8B9V115_9AVES</name>
<evidence type="ECO:0000313" key="3">
    <source>
        <dbReference type="Proteomes" id="UP000694549"/>
    </source>
</evidence>
<reference evidence="2" key="1">
    <citation type="submission" date="2025-08" db="UniProtKB">
        <authorList>
            <consortium name="Ensembl"/>
        </authorList>
    </citation>
    <scope>IDENTIFICATION</scope>
</reference>
<keyword evidence="3" id="KW-1185">Reference proteome</keyword>
<sequence>EGSGHHPREGIKRSRGGHDVPHHHADPRGPGEVQGPAGHRPNRQRLRQHRHQSGGGAR</sequence>
<dbReference type="Proteomes" id="UP000694549">
    <property type="component" value="Unplaced"/>
</dbReference>
<feature type="compositionally biased region" description="Basic residues" evidence="1">
    <location>
        <begin position="40"/>
        <end position="52"/>
    </location>
</feature>
<organism evidence="2 3">
    <name type="scientific">Anas zonorhyncha</name>
    <name type="common">Eastern spot-billed duck</name>
    <dbReference type="NCBI Taxonomy" id="75864"/>
    <lineage>
        <taxon>Eukaryota</taxon>
        <taxon>Metazoa</taxon>
        <taxon>Chordata</taxon>
        <taxon>Craniata</taxon>
        <taxon>Vertebrata</taxon>
        <taxon>Euteleostomi</taxon>
        <taxon>Archelosauria</taxon>
        <taxon>Archosauria</taxon>
        <taxon>Dinosauria</taxon>
        <taxon>Saurischia</taxon>
        <taxon>Theropoda</taxon>
        <taxon>Coelurosauria</taxon>
        <taxon>Aves</taxon>
        <taxon>Neognathae</taxon>
        <taxon>Galloanserae</taxon>
        <taxon>Anseriformes</taxon>
        <taxon>Anatidae</taxon>
        <taxon>Anatinae</taxon>
        <taxon>Anas</taxon>
    </lineage>
</organism>
<proteinExistence type="predicted"/>
<dbReference type="AlphaFoldDB" id="A0A8B9V115"/>
<reference evidence="2" key="2">
    <citation type="submission" date="2025-09" db="UniProtKB">
        <authorList>
            <consortium name="Ensembl"/>
        </authorList>
    </citation>
    <scope>IDENTIFICATION</scope>
</reference>
<feature type="region of interest" description="Disordered" evidence="1">
    <location>
        <begin position="1"/>
        <end position="58"/>
    </location>
</feature>
<accession>A0A8B9V115</accession>
<feature type="compositionally biased region" description="Basic and acidic residues" evidence="1">
    <location>
        <begin position="1"/>
        <end position="29"/>
    </location>
</feature>